<keyword evidence="2" id="KW-1185">Reference proteome</keyword>
<comment type="caution">
    <text evidence="1">The sequence shown here is derived from an EMBL/GenBank/DDBJ whole genome shotgun (WGS) entry which is preliminary data.</text>
</comment>
<organism evidence="1 2">
    <name type="scientific">Melia azedarach</name>
    <name type="common">Chinaberry tree</name>
    <dbReference type="NCBI Taxonomy" id="155640"/>
    <lineage>
        <taxon>Eukaryota</taxon>
        <taxon>Viridiplantae</taxon>
        <taxon>Streptophyta</taxon>
        <taxon>Embryophyta</taxon>
        <taxon>Tracheophyta</taxon>
        <taxon>Spermatophyta</taxon>
        <taxon>Magnoliopsida</taxon>
        <taxon>eudicotyledons</taxon>
        <taxon>Gunneridae</taxon>
        <taxon>Pentapetalae</taxon>
        <taxon>rosids</taxon>
        <taxon>malvids</taxon>
        <taxon>Sapindales</taxon>
        <taxon>Meliaceae</taxon>
        <taxon>Melia</taxon>
    </lineage>
</organism>
<proteinExistence type="predicted"/>
<protein>
    <submittedName>
        <fullName evidence="1">Protein phosphatase 2C</fullName>
    </submittedName>
</protein>
<gene>
    <name evidence="1" type="ORF">OWV82_018459</name>
</gene>
<evidence type="ECO:0000313" key="1">
    <source>
        <dbReference type="EMBL" id="KAJ4708527.1"/>
    </source>
</evidence>
<evidence type="ECO:0000313" key="2">
    <source>
        <dbReference type="Proteomes" id="UP001164539"/>
    </source>
</evidence>
<reference evidence="1 2" key="1">
    <citation type="journal article" date="2023" name="Science">
        <title>Complex scaffold remodeling in plant triterpene biosynthesis.</title>
        <authorList>
            <person name="De La Pena R."/>
            <person name="Hodgson H."/>
            <person name="Liu J.C."/>
            <person name="Stephenson M.J."/>
            <person name="Martin A.C."/>
            <person name="Owen C."/>
            <person name="Harkess A."/>
            <person name="Leebens-Mack J."/>
            <person name="Jimenez L.E."/>
            <person name="Osbourn A."/>
            <person name="Sattely E.S."/>
        </authorList>
    </citation>
    <scope>NUCLEOTIDE SEQUENCE [LARGE SCALE GENOMIC DNA]</scope>
    <source>
        <strain evidence="2">cv. JPN11</strain>
        <tissue evidence="1">Leaf</tissue>
    </source>
</reference>
<dbReference type="Proteomes" id="UP001164539">
    <property type="component" value="Chromosome 10"/>
</dbReference>
<accession>A0ACC1XBL5</accession>
<sequence length="396" mass="43580">METLLEQEEGQLDRVDSLPDADLASTSSGLSFVLTTEDSRSTTSSGDISTSSGEIPVIPVDEAAVPRLVGPIPSIEDLTATPTARLKCVGRNNKGVSWGLTSVIGRRREMEDAVAVKPGFMSRTCDHVGGCMAPGSRTSAEISPLHFFGVYDGHGGSQVAKFCAERMHEVIAEEWDRETIDECEWQRRWEVAFSSGFKRADDEVMTEASAPEMVGSTAVVVVLSGCQIITSNCGDSRAVLCRGTETIPLTVDQKPDRQDELMRIEGEGGKVINWNGARVFGVLAMSRAIGDRYLRPWIIPVPEITFMTRTDEDECLILASDGLWDVMTNEEVGEVARRLLRRRRRSLMVEEVSPAQVVADNLTEIAYGRNSSDNISIIVVDLKAKKKRQLRQQTRE</sequence>
<name>A0ACC1XBL5_MELAZ</name>
<dbReference type="EMBL" id="CM051403">
    <property type="protein sequence ID" value="KAJ4708527.1"/>
    <property type="molecule type" value="Genomic_DNA"/>
</dbReference>